<organism evidence="2 3">
    <name type="scientific">Patiria miniata</name>
    <name type="common">Bat star</name>
    <name type="synonym">Asterina miniata</name>
    <dbReference type="NCBI Taxonomy" id="46514"/>
    <lineage>
        <taxon>Eukaryota</taxon>
        <taxon>Metazoa</taxon>
        <taxon>Echinodermata</taxon>
        <taxon>Eleutherozoa</taxon>
        <taxon>Asterozoa</taxon>
        <taxon>Asteroidea</taxon>
        <taxon>Valvatacea</taxon>
        <taxon>Valvatida</taxon>
        <taxon>Asterinidae</taxon>
        <taxon>Patiria</taxon>
    </lineage>
</organism>
<feature type="signal peptide" evidence="1">
    <location>
        <begin position="1"/>
        <end position="20"/>
    </location>
</feature>
<evidence type="ECO:0000256" key="1">
    <source>
        <dbReference type="SAM" id="SignalP"/>
    </source>
</evidence>
<dbReference type="InterPro" id="IPR032710">
    <property type="entry name" value="NTF2-like_dom_sf"/>
</dbReference>
<dbReference type="EnsemblMetazoa" id="XM_038210212.1">
    <property type="protein sequence ID" value="XP_038066140.1"/>
    <property type="gene ID" value="LOC119736187"/>
</dbReference>
<keyword evidence="3" id="KW-1185">Reference proteome</keyword>
<protein>
    <recommendedName>
        <fullName evidence="4">SnoaL-like domain-containing protein</fullName>
    </recommendedName>
</protein>
<dbReference type="RefSeq" id="XP_038066140.1">
    <property type="nucleotide sequence ID" value="XM_038210212.1"/>
</dbReference>
<evidence type="ECO:0008006" key="4">
    <source>
        <dbReference type="Google" id="ProtNLM"/>
    </source>
</evidence>
<evidence type="ECO:0000313" key="2">
    <source>
        <dbReference type="EnsemblMetazoa" id="XP_038066140.1"/>
    </source>
</evidence>
<evidence type="ECO:0000313" key="3">
    <source>
        <dbReference type="Proteomes" id="UP000887568"/>
    </source>
</evidence>
<reference evidence="2" key="1">
    <citation type="submission" date="2022-11" db="UniProtKB">
        <authorList>
            <consortium name="EnsemblMetazoa"/>
        </authorList>
    </citation>
    <scope>IDENTIFICATION</scope>
</reference>
<feature type="chain" id="PRO_5037724044" description="SnoaL-like domain-containing protein" evidence="1">
    <location>
        <begin position="21"/>
        <end position="178"/>
    </location>
</feature>
<dbReference type="Gene3D" id="3.10.450.50">
    <property type="match status" value="1"/>
</dbReference>
<dbReference type="OrthoDB" id="10139204at2759"/>
<dbReference type="AlphaFoldDB" id="A0A914AQ22"/>
<proteinExistence type="predicted"/>
<sequence>MFRAASLCVLLICGLMFASANKGIAVEEWTEERVEAMMNAKAAAADDGMTYEAVREEVEYMSYLYSKYVRDNNCGAIINLYDPAVMLIDHDAPIVNGIEAIQFTLAALEGVGSMNMTTLSVAPLGKDARFVFQHVLAKGYNHEGNFIHEGETFLIWKRHATGLRIHMEIYDIASMTTV</sequence>
<keyword evidence="1" id="KW-0732">Signal</keyword>
<dbReference type="SUPFAM" id="SSF54427">
    <property type="entry name" value="NTF2-like"/>
    <property type="match status" value="1"/>
</dbReference>
<name>A0A914AQ22_PATMI</name>
<dbReference type="GeneID" id="119736187"/>
<dbReference type="Proteomes" id="UP000887568">
    <property type="component" value="Unplaced"/>
</dbReference>
<accession>A0A914AQ22</accession>